<evidence type="ECO:0000313" key="5">
    <source>
        <dbReference type="EMBL" id="MXV51879.1"/>
    </source>
</evidence>
<comment type="similarity">
    <text evidence="1">Belongs to the metallo-dependent hydrolases superfamily. CpsB/CapC family.</text>
</comment>
<sequence length="229" mass="26051">MKADLHSHLLPNLDDGAKSLQDSVSLISELAELGFTKLITTPHVMSDYFKNTPEKILPALDIVREELSRLNMPMQIEAAAEYYMDEVFVSKLETETLLTLPGNYLLFELSFVNYPSNLYDVIDQILQKGYRPVLAHPERYPYFAGEMENYSQLKDAGCYLQINTISLTGYYGKASQTIAEKLIDHTMVSFIGSDMHHQRHSAALKQSLKLPYVQKLLTDYQLLNPLLVV</sequence>
<evidence type="ECO:0000256" key="4">
    <source>
        <dbReference type="ARBA" id="ARBA00051722"/>
    </source>
</evidence>
<dbReference type="Proteomes" id="UP000466586">
    <property type="component" value="Unassembled WGS sequence"/>
</dbReference>
<dbReference type="EC" id="3.1.3.48" evidence="2"/>
<dbReference type="SUPFAM" id="SSF89550">
    <property type="entry name" value="PHP domain-like"/>
    <property type="match status" value="1"/>
</dbReference>
<accession>A0A7K1YCQ6</accession>
<gene>
    <name evidence="5" type="ORF">GS399_12915</name>
</gene>
<comment type="catalytic activity">
    <reaction evidence="4">
        <text>O-phospho-L-tyrosyl-[protein] + H2O = L-tyrosyl-[protein] + phosphate</text>
        <dbReference type="Rhea" id="RHEA:10684"/>
        <dbReference type="Rhea" id="RHEA-COMP:10136"/>
        <dbReference type="Rhea" id="RHEA-COMP:20101"/>
        <dbReference type="ChEBI" id="CHEBI:15377"/>
        <dbReference type="ChEBI" id="CHEBI:43474"/>
        <dbReference type="ChEBI" id="CHEBI:46858"/>
        <dbReference type="ChEBI" id="CHEBI:61978"/>
        <dbReference type="EC" id="3.1.3.48"/>
    </reaction>
</comment>
<keyword evidence="6" id="KW-1185">Reference proteome</keyword>
<evidence type="ECO:0000256" key="3">
    <source>
        <dbReference type="ARBA" id="ARBA00022801"/>
    </source>
</evidence>
<dbReference type="PANTHER" id="PTHR39181">
    <property type="entry name" value="TYROSINE-PROTEIN PHOSPHATASE YWQE"/>
    <property type="match status" value="1"/>
</dbReference>
<comment type="caution">
    <text evidence="5">The sequence shown here is derived from an EMBL/GenBank/DDBJ whole genome shotgun (WGS) entry which is preliminary data.</text>
</comment>
<organism evidence="5 6">
    <name type="scientific">Hufsiella arboris</name>
    <dbReference type="NCBI Taxonomy" id="2695275"/>
    <lineage>
        <taxon>Bacteria</taxon>
        <taxon>Pseudomonadati</taxon>
        <taxon>Bacteroidota</taxon>
        <taxon>Sphingobacteriia</taxon>
        <taxon>Sphingobacteriales</taxon>
        <taxon>Sphingobacteriaceae</taxon>
        <taxon>Hufsiella</taxon>
    </lineage>
</organism>
<evidence type="ECO:0000256" key="1">
    <source>
        <dbReference type="ARBA" id="ARBA00005750"/>
    </source>
</evidence>
<dbReference type="GO" id="GO:0030145">
    <property type="term" value="F:manganese ion binding"/>
    <property type="evidence" value="ECO:0007669"/>
    <property type="project" value="InterPro"/>
</dbReference>
<reference evidence="5 6" key="1">
    <citation type="submission" date="2019-11" db="EMBL/GenBank/DDBJ databases">
        <title>Pedobacter sp. HMF7647 Genome sequencing and assembly.</title>
        <authorList>
            <person name="Kang H."/>
            <person name="Kim H."/>
            <person name="Joh K."/>
        </authorList>
    </citation>
    <scope>NUCLEOTIDE SEQUENCE [LARGE SCALE GENOMIC DNA]</scope>
    <source>
        <strain evidence="5 6">HMF7647</strain>
    </source>
</reference>
<evidence type="ECO:0000313" key="6">
    <source>
        <dbReference type="Proteomes" id="UP000466586"/>
    </source>
</evidence>
<dbReference type="EMBL" id="WVHT01000005">
    <property type="protein sequence ID" value="MXV51879.1"/>
    <property type="molecule type" value="Genomic_DNA"/>
</dbReference>
<keyword evidence="3" id="KW-0378">Hydrolase</keyword>
<protein>
    <recommendedName>
        <fullName evidence="2">protein-tyrosine-phosphatase</fullName>
        <ecNumber evidence="2">3.1.3.48</ecNumber>
    </recommendedName>
</protein>
<proteinExistence type="inferred from homology"/>
<dbReference type="InterPro" id="IPR016667">
    <property type="entry name" value="Caps_polysacc_synth_CpsB/CapC"/>
</dbReference>
<evidence type="ECO:0000256" key="2">
    <source>
        <dbReference type="ARBA" id="ARBA00013064"/>
    </source>
</evidence>
<dbReference type="Pfam" id="PF19567">
    <property type="entry name" value="CpsB_CapC"/>
    <property type="match status" value="1"/>
</dbReference>
<name>A0A7K1YCQ6_9SPHI</name>
<dbReference type="GO" id="GO:0004725">
    <property type="term" value="F:protein tyrosine phosphatase activity"/>
    <property type="evidence" value="ECO:0007669"/>
    <property type="project" value="UniProtKB-EC"/>
</dbReference>
<dbReference type="PANTHER" id="PTHR39181:SF1">
    <property type="entry name" value="TYROSINE-PROTEIN PHOSPHATASE YWQE"/>
    <property type="match status" value="1"/>
</dbReference>
<dbReference type="InterPro" id="IPR016195">
    <property type="entry name" value="Pol/histidinol_Pase-like"/>
</dbReference>
<dbReference type="AlphaFoldDB" id="A0A7K1YCQ6"/>
<dbReference type="Gene3D" id="3.20.20.140">
    <property type="entry name" value="Metal-dependent hydrolases"/>
    <property type="match status" value="1"/>
</dbReference>
<dbReference type="PIRSF" id="PIRSF016557">
    <property type="entry name" value="Caps_synth_CpsB"/>
    <property type="match status" value="1"/>
</dbReference>